<dbReference type="Proteomes" id="UP000001477">
    <property type="component" value="Chromosome"/>
</dbReference>
<dbReference type="InterPro" id="IPR043765">
    <property type="entry name" value="DUF5711"/>
</dbReference>
<dbReference type="EMBL" id="CP001107">
    <property type="protein sequence ID" value="ACR74139.1"/>
    <property type="molecule type" value="Genomic_DNA"/>
</dbReference>
<gene>
    <name evidence="2" type="ordered locus">EUBREC_0336</name>
</gene>
<organism evidence="2 3">
    <name type="scientific">Agathobacter rectalis (strain ATCC 33656 / DSM 3377 / JCM 17463 / KCTC 5835 / VPI 0990)</name>
    <name type="common">Eubacterium rectale</name>
    <dbReference type="NCBI Taxonomy" id="515619"/>
    <lineage>
        <taxon>Bacteria</taxon>
        <taxon>Bacillati</taxon>
        <taxon>Bacillota</taxon>
        <taxon>Clostridia</taxon>
        <taxon>Lachnospirales</taxon>
        <taxon>Lachnospiraceae</taxon>
        <taxon>Agathobacter</taxon>
    </lineage>
</organism>
<accession>C4ZB64</accession>
<dbReference type="KEGG" id="ere:EUBREC_0336"/>
<dbReference type="AlphaFoldDB" id="C4ZB64"/>
<evidence type="ECO:0000313" key="3">
    <source>
        <dbReference type="Proteomes" id="UP000001477"/>
    </source>
</evidence>
<dbReference type="SUPFAM" id="SSF69322">
    <property type="entry name" value="Tricorn protease domain 2"/>
    <property type="match status" value="1"/>
</dbReference>
<keyword evidence="1" id="KW-0812">Transmembrane</keyword>
<protein>
    <submittedName>
        <fullName evidence="2">Uncharacterized protein</fullName>
    </submittedName>
</protein>
<reference evidence="2 3" key="1">
    <citation type="journal article" date="2009" name="Proc. Natl. Acad. Sci. U.S.A.">
        <title>Characterizing a model human gut microbiota composed of members of its two dominant bacterial phyla.</title>
        <authorList>
            <person name="Mahowald M.A."/>
            <person name="Rey F.E."/>
            <person name="Seedorf H."/>
            <person name="Turnbaugh P.J."/>
            <person name="Fulton R.S."/>
            <person name="Wollam A."/>
            <person name="Shah N."/>
            <person name="Wang C."/>
            <person name="Magrini V."/>
            <person name="Wilson R.K."/>
            <person name="Cantarel B.L."/>
            <person name="Coutinho P.M."/>
            <person name="Henrissat B."/>
            <person name="Crock L.W."/>
            <person name="Russell A."/>
            <person name="Verberkmoes N.C."/>
            <person name="Hettich R.L."/>
            <person name="Gordon J.I."/>
        </authorList>
    </citation>
    <scope>NUCLEOTIDE SEQUENCE [LARGE SCALE GENOMIC DNA]</scope>
    <source>
        <strain evidence="3">ATCC 33656 / DSM 3377 / JCM 17463 / KCTC 5835 / LMG 30912 / VPI 0990</strain>
    </source>
</reference>
<evidence type="ECO:0000256" key="1">
    <source>
        <dbReference type="SAM" id="Phobius"/>
    </source>
</evidence>
<dbReference type="HOGENOM" id="CLU_043795_1_0_9"/>
<feature type="transmembrane region" description="Helical" evidence="1">
    <location>
        <begin position="51"/>
        <end position="71"/>
    </location>
</feature>
<dbReference type="STRING" id="515619.EUBREC_0336"/>
<keyword evidence="1" id="KW-1133">Transmembrane helix</keyword>
<evidence type="ECO:0000313" key="2">
    <source>
        <dbReference type="EMBL" id="ACR74139.1"/>
    </source>
</evidence>
<dbReference type="PaxDb" id="515619-EUBREC_0336"/>
<sequence>MNGILTSNKYFGSRQKDKIMARKSDFKTVETDLDELEEKIRKHRRKIAKRIIIVVAAVVALFLIVWLWMALRTYKSFDVKNSVEQKDKSAVSFVDFCGAVVEYSNDGVLYTDSDGNRIWNQAFEMSSPQVVTCESFMTIYDRGGTDLYIMDKKGVKKEIGTSWPIIKACIASQGTVAVLVSENENYYVKLYDVNGKELASGEFFGEQKNIPVDIALSYDAKKLAVDMIDVSGGKTDSVISFYNFGSVGQNEIDNNVGTYKYENQLIPEIAYVSDSRMIAVSDQNIMVFDGSQKPKLKQTIKLEKLIDSVFYNNKYIGVAYSNNDKNCTSHIKLYDFNGKMLMENDTAIAYNSIEFDSNNEVCVTGDTACEIYTIHGVKKFYHTFDNKLYKVMYKSGMNNYIFIYDGAMDEVRLK</sequence>
<dbReference type="Pfam" id="PF18975">
    <property type="entry name" value="DUF5711"/>
    <property type="match status" value="1"/>
</dbReference>
<proteinExistence type="predicted"/>
<keyword evidence="1" id="KW-0472">Membrane</keyword>
<name>C4ZB64_AGARV</name>